<accession>A0AAF3ESZ6</accession>
<feature type="transmembrane region" description="Helical" evidence="6">
    <location>
        <begin position="240"/>
        <end position="263"/>
    </location>
</feature>
<evidence type="ECO:0000256" key="1">
    <source>
        <dbReference type="ARBA" id="ARBA00004141"/>
    </source>
</evidence>
<dbReference type="PANTHER" id="PTHR10736:SF0">
    <property type="entry name" value="BESTROPHIN HOMOLOG"/>
    <property type="match status" value="1"/>
</dbReference>
<keyword evidence="6" id="KW-0406">Ion transport</keyword>
<protein>
    <recommendedName>
        <fullName evidence="6">Bestrophin homolog</fullName>
    </recommendedName>
</protein>
<feature type="transmembrane region" description="Helical" evidence="6">
    <location>
        <begin position="99"/>
        <end position="118"/>
    </location>
</feature>
<comment type="function">
    <text evidence="6">Forms chloride channels.</text>
</comment>
<feature type="compositionally biased region" description="Low complexity" evidence="7">
    <location>
        <begin position="538"/>
        <end position="553"/>
    </location>
</feature>
<feature type="region of interest" description="Disordered" evidence="7">
    <location>
        <begin position="509"/>
        <end position="603"/>
    </location>
</feature>
<evidence type="ECO:0000256" key="2">
    <source>
        <dbReference type="ARBA" id="ARBA00022692"/>
    </source>
</evidence>
<proteinExistence type="inferred from homology"/>
<dbReference type="InterPro" id="IPR000615">
    <property type="entry name" value="Bestrophin"/>
</dbReference>
<evidence type="ECO:0000256" key="6">
    <source>
        <dbReference type="RuleBase" id="RU363126"/>
    </source>
</evidence>
<keyword evidence="6" id="KW-1003">Cell membrane</keyword>
<evidence type="ECO:0000256" key="3">
    <source>
        <dbReference type="ARBA" id="ARBA00022989"/>
    </source>
</evidence>
<feature type="compositionally biased region" description="Low complexity" evidence="7">
    <location>
        <begin position="583"/>
        <end position="594"/>
    </location>
</feature>
<organism evidence="8 9">
    <name type="scientific">Mesorhabditis belari</name>
    <dbReference type="NCBI Taxonomy" id="2138241"/>
    <lineage>
        <taxon>Eukaryota</taxon>
        <taxon>Metazoa</taxon>
        <taxon>Ecdysozoa</taxon>
        <taxon>Nematoda</taxon>
        <taxon>Chromadorea</taxon>
        <taxon>Rhabditida</taxon>
        <taxon>Rhabditina</taxon>
        <taxon>Rhabditomorpha</taxon>
        <taxon>Rhabditoidea</taxon>
        <taxon>Rhabditidae</taxon>
        <taxon>Mesorhabditinae</taxon>
        <taxon>Mesorhabditis</taxon>
    </lineage>
</organism>
<keyword evidence="8" id="KW-1185">Reference proteome</keyword>
<evidence type="ECO:0000256" key="4">
    <source>
        <dbReference type="ARBA" id="ARBA00023136"/>
    </source>
</evidence>
<keyword evidence="3 6" id="KW-1133">Transmembrane helix</keyword>
<feature type="transmembrane region" description="Helical" evidence="6">
    <location>
        <begin position="275"/>
        <end position="293"/>
    </location>
</feature>
<dbReference type="Pfam" id="PF01062">
    <property type="entry name" value="Bestrophin"/>
    <property type="match status" value="1"/>
</dbReference>
<reference evidence="9" key="1">
    <citation type="submission" date="2024-02" db="UniProtKB">
        <authorList>
            <consortium name="WormBaseParasite"/>
        </authorList>
    </citation>
    <scope>IDENTIFICATION</scope>
</reference>
<feature type="compositionally biased region" description="Low complexity" evidence="7">
    <location>
        <begin position="628"/>
        <end position="643"/>
    </location>
</feature>
<evidence type="ECO:0000313" key="9">
    <source>
        <dbReference type="WBParaSite" id="MBELARI_LOCUS17163"/>
    </source>
</evidence>
<name>A0AAF3ESZ6_9BILA</name>
<dbReference type="PANTHER" id="PTHR10736">
    <property type="entry name" value="BESTROPHIN"/>
    <property type="match status" value="1"/>
</dbReference>
<keyword evidence="6" id="KW-0813">Transport</keyword>
<keyword evidence="4 6" id="KW-0472">Membrane</keyword>
<feature type="compositionally biased region" description="Polar residues" evidence="7">
    <location>
        <begin position="554"/>
        <end position="582"/>
    </location>
</feature>
<dbReference type="InterPro" id="IPR021134">
    <property type="entry name" value="Bestrophin-like"/>
</dbReference>
<keyword evidence="2 6" id="KW-0812">Transmembrane</keyword>
<dbReference type="GO" id="GO:0005886">
    <property type="term" value="C:plasma membrane"/>
    <property type="evidence" value="ECO:0007669"/>
    <property type="project" value="UniProtKB-SubCell"/>
</dbReference>
<evidence type="ECO:0000313" key="8">
    <source>
        <dbReference type="Proteomes" id="UP000887575"/>
    </source>
</evidence>
<comment type="similarity">
    <text evidence="5 6">Belongs to the anion channel-forming bestrophin (TC 1.A.46) family. Calcium-sensitive chloride channel subfamily.</text>
</comment>
<feature type="compositionally biased region" description="Basic and acidic residues" evidence="7">
    <location>
        <begin position="433"/>
        <end position="452"/>
    </location>
</feature>
<dbReference type="GO" id="GO:0005254">
    <property type="term" value="F:chloride channel activity"/>
    <property type="evidence" value="ECO:0007669"/>
    <property type="project" value="UniProtKB-KW"/>
</dbReference>
<evidence type="ECO:0000256" key="7">
    <source>
        <dbReference type="SAM" id="MobiDB-lite"/>
    </source>
</evidence>
<feature type="region of interest" description="Disordered" evidence="7">
    <location>
        <begin position="626"/>
        <end position="666"/>
    </location>
</feature>
<dbReference type="WBParaSite" id="MBELARI_LOCUS17163">
    <property type="protein sequence ID" value="MBELARI_LOCUS17163"/>
    <property type="gene ID" value="MBELARI_LOCUS17163"/>
</dbReference>
<evidence type="ECO:0000256" key="5">
    <source>
        <dbReference type="ARBA" id="ARBA00034769"/>
    </source>
</evidence>
<feature type="compositionally biased region" description="Basic and acidic residues" evidence="7">
    <location>
        <begin position="517"/>
        <end position="530"/>
    </location>
</feature>
<sequence>MTVAYMKDAATATPFSFHKLLFRWKGSVWKLVINELCVWLYIYFIISFIYRFVIVETDFESNFVKVVKYVDSLMAPTGTSVTFVLGFYVSIIATRWWKVFMAIPWPDTIALTIAAFYFDRREARFKAEDQMTRCTVIRYLVLSYVLVFRDINERIRKRFPTLQHLAQNLATTEELRMIAQEEPTLRYWMPIEWILLLMKAGFNRKQIAEDHYKMLIEKILEFRTKLQNLQQFDFVNVPLAYTQVVNVAVFTYFGMALIAKQYIGIKSEVDVNHRVDYAIPFFTILEFLFYVGWLKVAQVMLNPFGLDDDDFDIDLLVERNLNVGLSIVDDFFEKHPPLVHLKVTALPHTIASAKDIEQSNPMRGSVAQLKVPKRLQRVAPIAKFNINNNLFRPPRHLIEQQTIDIPETPVVGVEVPTATAPSTTYQTINEKAPLLEEDKTQMDESEKKEKEAPANNISHTGKEKTHRVVAQNGRPAKSASTQLVSMATPTMTPHVSQLETAFAANSELRRAQSRALSQDRGRKEEQERYRLMTPKSGSTEATTQISTSAISTTKAPRSTASPVTALGTSTSTPDVSKQINDYSSSGSSHDFFSSTDETSSEKDARLKSCYGSSKRGREELFEVSETGNSFQLSSQNDSLSSVSWPAPAPKHHVQHDGDEEPVDDKGFVDTVNKTINTEQEEVTDEDLPIDMEVVEKSEIRAETKRPLYYHDDL</sequence>
<keyword evidence="6" id="KW-0869">Chloride channel</keyword>
<feature type="region of interest" description="Disordered" evidence="7">
    <location>
        <begin position="421"/>
        <end position="482"/>
    </location>
</feature>
<feature type="transmembrane region" description="Helical" evidence="6">
    <location>
        <begin position="31"/>
        <end position="53"/>
    </location>
</feature>
<dbReference type="Proteomes" id="UP000887575">
    <property type="component" value="Unassembled WGS sequence"/>
</dbReference>
<dbReference type="AlphaFoldDB" id="A0AAF3ESZ6"/>
<comment type="subcellular location">
    <subcellularLocation>
        <location evidence="6">Cell membrane</location>
        <topology evidence="6">Multi-pass membrane protein</topology>
    </subcellularLocation>
    <subcellularLocation>
        <location evidence="1">Membrane</location>
        <topology evidence="1">Multi-pass membrane protein</topology>
    </subcellularLocation>
</comment>
<keyword evidence="6" id="KW-0407">Ion channel</keyword>
<feature type="transmembrane region" description="Helical" evidence="6">
    <location>
        <begin position="73"/>
        <end position="92"/>
    </location>
</feature>
<dbReference type="GO" id="GO:0034707">
    <property type="term" value="C:chloride channel complex"/>
    <property type="evidence" value="ECO:0007669"/>
    <property type="project" value="UniProtKB-KW"/>
</dbReference>
<keyword evidence="6" id="KW-0868">Chloride</keyword>